<dbReference type="InterPro" id="IPR036259">
    <property type="entry name" value="MFS_trans_sf"/>
</dbReference>
<evidence type="ECO:0000256" key="3">
    <source>
        <dbReference type="ARBA" id="ARBA00022448"/>
    </source>
</evidence>
<keyword evidence="4" id="KW-1003">Cell membrane</keyword>
<dbReference type="PROSITE" id="PS50850">
    <property type="entry name" value="MFS"/>
    <property type="match status" value="1"/>
</dbReference>
<comment type="similarity">
    <text evidence="2">Belongs to the major facilitator superfamily. Metabolite:H+ Symporter (MHS) family (TC 2.A.1.6) family.</text>
</comment>
<evidence type="ECO:0000313" key="12">
    <source>
        <dbReference type="Proteomes" id="UP000451565"/>
    </source>
</evidence>
<evidence type="ECO:0000256" key="5">
    <source>
        <dbReference type="ARBA" id="ARBA00022692"/>
    </source>
</evidence>
<organism evidence="11 12">
    <name type="scientific">Glaciimonas soli</name>
    <dbReference type="NCBI Taxonomy" id="2590999"/>
    <lineage>
        <taxon>Bacteria</taxon>
        <taxon>Pseudomonadati</taxon>
        <taxon>Pseudomonadota</taxon>
        <taxon>Betaproteobacteria</taxon>
        <taxon>Burkholderiales</taxon>
        <taxon>Oxalobacteraceae</taxon>
        <taxon>Glaciimonas</taxon>
    </lineage>
</organism>
<dbReference type="Proteomes" id="UP000451565">
    <property type="component" value="Unassembled WGS sequence"/>
</dbReference>
<keyword evidence="8 9" id="KW-0472">Membrane</keyword>
<dbReference type="FunFam" id="1.20.1250.20:FF:000001">
    <property type="entry name" value="Dicarboxylate MFS transporter"/>
    <property type="match status" value="1"/>
</dbReference>
<name>A0A843YX42_9BURK</name>
<feature type="transmembrane region" description="Helical" evidence="9">
    <location>
        <begin position="159"/>
        <end position="182"/>
    </location>
</feature>
<evidence type="ECO:0000256" key="9">
    <source>
        <dbReference type="SAM" id="Phobius"/>
    </source>
</evidence>
<dbReference type="GO" id="GO:0015293">
    <property type="term" value="F:symporter activity"/>
    <property type="evidence" value="ECO:0007669"/>
    <property type="project" value="UniProtKB-KW"/>
</dbReference>
<dbReference type="PANTHER" id="PTHR43528:SF1">
    <property type="entry name" value="ALPHA-KETOGLUTARATE PERMEASE"/>
    <property type="match status" value="1"/>
</dbReference>
<evidence type="ECO:0000259" key="10">
    <source>
        <dbReference type="PROSITE" id="PS50850"/>
    </source>
</evidence>
<dbReference type="Gene3D" id="1.20.1250.20">
    <property type="entry name" value="MFS general substrate transporter like domains"/>
    <property type="match status" value="2"/>
</dbReference>
<dbReference type="RefSeq" id="WP_153236199.1">
    <property type="nucleotide sequence ID" value="NZ_WINI01000010.1"/>
</dbReference>
<proteinExistence type="inferred from homology"/>
<dbReference type="SUPFAM" id="SSF103473">
    <property type="entry name" value="MFS general substrate transporter"/>
    <property type="match status" value="1"/>
</dbReference>
<keyword evidence="5 9" id="KW-0812">Transmembrane</keyword>
<reference evidence="11 12" key="1">
    <citation type="submission" date="2019-10" db="EMBL/GenBank/DDBJ databases">
        <title>Glaciimonas soli sp. nov., a psychrophilic bacterium isolated from the forest soil of a high elevation mountain in Taiwan.</title>
        <authorList>
            <person name="Wang L.-T."/>
            <person name="Shieh W.Y."/>
        </authorList>
    </citation>
    <scope>NUCLEOTIDE SEQUENCE [LARGE SCALE GENOMIC DNA]</scope>
    <source>
        <strain evidence="11 12">GS1</strain>
    </source>
</reference>
<keyword evidence="3" id="KW-0813">Transport</keyword>
<feature type="transmembrane region" description="Helical" evidence="9">
    <location>
        <begin position="194"/>
        <end position="213"/>
    </location>
</feature>
<comment type="caution">
    <text evidence="11">The sequence shown here is derived from an EMBL/GenBank/DDBJ whole genome shotgun (WGS) entry which is preliminary data.</text>
</comment>
<accession>A0A843YX42</accession>
<dbReference type="OrthoDB" id="6766492at2"/>
<feature type="transmembrane region" description="Helical" evidence="9">
    <location>
        <begin position="402"/>
        <end position="423"/>
    </location>
</feature>
<evidence type="ECO:0000256" key="6">
    <source>
        <dbReference type="ARBA" id="ARBA00022847"/>
    </source>
</evidence>
<feature type="transmembrane region" description="Helical" evidence="9">
    <location>
        <begin position="372"/>
        <end position="396"/>
    </location>
</feature>
<dbReference type="Pfam" id="PF00083">
    <property type="entry name" value="Sugar_tr"/>
    <property type="match status" value="1"/>
</dbReference>
<feature type="domain" description="Major facilitator superfamily (MFS) profile" evidence="10">
    <location>
        <begin position="23"/>
        <end position="429"/>
    </location>
</feature>
<evidence type="ECO:0000256" key="8">
    <source>
        <dbReference type="ARBA" id="ARBA00023136"/>
    </source>
</evidence>
<feature type="transmembrane region" description="Helical" evidence="9">
    <location>
        <begin position="336"/>
        <end position="360"/>
    </location>
</feature>
<evidence type="ECO:0000313" key="11">
    <source>
        <dbReference type="EMBL" id="MQR02567.1"/>
    </source>
</evidence>
<evidence type="ECO:0000256" key="1">
    <source>
        <dbReference type="ARBA" id="ARBA00004651"/>
    </source>
</evidence>
<dbReference type="PROSITE" id="PS00216">
    <property type="entry name" value="SUGAR_TRANSPORT_1"/>
    <property type="match status" value="1"/>
</dbReference>
<dbReference type="PANTHER" id="PTHR43528">
    <property type="entry name" value="ALPHA-KETOGLUTARATE PERMEASE"/>
    <property type="match status" value="1"/>
</dbReference>
<dbReference type="InterPro" id="IPR005829">
    <property type="entry name" value="Sugar_transporter_CS"/>
</dbReference>
<evidence type="ECO:0000256" key="4">
    <source>
        <dbReference type="ARBA" id="ARBA00022475"/>
    </source>
</evidence>
<dbReference type="InterPro" id="IPR020846">
    <property type="entry name" value="MFS_dom"/>
</dbReference>
<sequence length="431" mass="45876">MNAATQFVQTVNTTKRKFHSRKQLAAAMIGNILEYYDFIVYAFLAAIIARQFFHADATAGLLASFAAFGVGFLARPLGGLVIGRLADKFGRKVALQLTIFGMAMGTVGIGLLPTYKTIGIAAPILLVTLRLIQGFAAGGEWGSATTFIVESAPQSRRGFYGAMGQTSIAAAYLLIGGAMTGVNAYFTPDQMENFGWRIPFLLGAVLLPVGIYLRKNVEETPIFENAKEEKEIPQAKQDSPLKMTLSASGLTVIWTVSYYLVLSYLPTFLTMHAGLTTQQSIAAGTIGVAFLVVLTPLFGILSDRIGRKPVLLACCIGFAALSYPMFLVLLGGHGVVGVTCVLLVFNLFMAAFSGAAPAALCELFPTKNRTTLLSVGYSLAVAIFGGFAPFISTFLIDVTGSPISPAFYLIGCAVLSGAVISTFRETVTKKL</sequence>
<gene>
    <name evidence="11" type="ORF">GEV47_17970</name>
</gene>
<feature type="transmembrane region" description="Helical" evidence="9">
    <location>
        <begin position="118"/>
        <end position="138"/>
    </location>
</feature>
<keyword evidence="7 9" id="KW-1133">Transmembrane helix</keyword>
<feature type="transmembrane region" description="Helical" evidence="9">
    <location>
        <begin position="243"/>
        <end position="261"/>
    </location>
</feature>
<dbReference type="InterPro" id="IPR005828">
    <property type="entry name" value="MFS_sugar_transport-like"/>
</dbReference>
<keyword evidence="12" id="KW-1185">Reference proteome</keyword>
<keyword evidence="6" id="KW-0769">Symport</keyword>
<protein>
    <submittedName>
        <fullName evidence="11">MFS transporter</fullName>
    </submittedName>
</protein>
<comment type="subcellular location">
    <subcellularLocation>
        <location evidence="1">Cell membrane</location>
        <topology evidence="1">Multi-pass membrane protein</topology>
    </subcellularLocation>
</comment>
<evidence type="ECO:0000256" key="2">
    <source>
        <dbReference type="ARBA" id="ARBA00008240"/>
    </source>
</evidence>
<feature type="transmembrane region" description="Helical" evidence="9">
    <location>
        <begin position="310"/>
        <end position="330"/>
    </location>
</feature>
<dbReference type="GO" id="GO:0005886">
    <property type="term" value="C:plasma membrane"/>
    <property type="evidence" value="ECO:0007669"/>
    <property type="project" value="UniProtKB-SubCell"/>
</dbReference>
<dbReference type="EMBL" id="WINI01000010">
    <property type="protein sequence ID" value="MQR02567.1"/>
    <property type="molecule type" value="Genomic_DNA"/>
</dbReference>
<dbReference type="AlphaFoldDB" id="A0A843YX42"/>
<dbReference type="Pfam" id="PF07690">
    <property type="entry name" value="MFS_1"/>
    <property type="match status" value="1"/>
</dbReference>
<dbReference type="PROSITE" id="PS00217">
    <property type="entry name" value="SUGAR_TRANSPORT_2"/>
    <property type="match status" value="1"/>
</dbReference>
<dbReference type="InterPro" id="IPR011701">
    <property type="entry name" value="MFS"/>
</dbReference>
<feature type="transmembrane region" description="Helical" evidence="9">
    <location>
        <begin position="24"/>
        <end position="49"/>
    </location>
</feature>
<evidence type="ECO:0000256" key="7">
    <source>
        <dbReference type="ARBA" id="ARBA00022989"/>
    </source>
</evidence>
<feature type="transmembrane region" description="Helical" evidence="9">
    <location>
        <begin position="281"/>
        <end position="301"/>
    </location>
</feature>
<feature type="transmembrane region" description="Helical" evidence="9">
    <location>
        <begin position="61"/>
        <end position="82"/>
    </location>
</feature>
<feature type="transmembrane region" description="Helical" evidence="9">
    <location>
        <begin position="94"/>
        <end position="112"/>
    </location>
</feature>
<dbReference type="InterPro" id="IPR051084">
    <property type="entry name" value="H+-coupled_symporters"/>
</dbReference>